<evidence type="ECO:0000259" key="12">
    <source>
        <dbReference type="PROSITE" id="PS50011"/>
    </source>
</evidence>
<dbReference type="PROSITE" id="PS00108">
    <property type="entry name" value="PROTEIN_KINASE_ST"/>
    <property type="match status" value="1"/>
</dbReference>
<dbReference type="PROSITE" id="PS00107">
    <property type="entry name" value="PROTEIN_KINASE_ATP"/>
    <property type="match status" value="1"/>
</dbReference>
<dbReference type="InterPro" id="IPR008271">
    <property type="entry name" value="Ser/Thr_kinase_AS"/>
</dbReference>
<gene>
    <name evidence="13" type="ORF">NAEGRDRAFT_33600</name>
</gene>
<dbReference type="InterPro" id="IPR001245">
    <property type="entry name" value="Ser-Thr/Tyr_kinase_cat_dom"/>
</dbReference>
<dbReference type="CDD" id="cd08215">
    <property type="entry name" value="STKc_Nek"/>
    <property type="match status" value="1"/>
</dbReference>
<keyword evidence="3 11" id="KW-0723">Serine/threonine-protein kinase</keyword>
<evidence type="ECO:0000256" key="5">
    <source>
        <dbReference type="ARBA" id="ARBA00022741"/>
    </source>
</evidence>
<evidence type="ECO:0000256" key="6">
    <source>
        <dbReference type="ARBA" id="ARBA00022777"/>
    </source>
</evidence>
<dbReference type="KEGG" id="ngr:NAEGRDRAFT_33600"/>
<evidence type="ECO:0000256" key="8">
    <source>
        <dbReference type="ARBA" id="ARBA00047899"/>
    </source>
</evidence>
<dbReference type="Proteomes" id="UP000006671">
    <property type="component" value="Unassembled WGS sequence"/>
</dbReference>
<keyword evidence="4" id="KW-0808">Transferase</keyword>
<dbReference type="OMA" id="FIENHMV"/>
<dbReference type="EC" id="2.7.11.1" evidence="2"/>
<dbReference type="InParanoid" id="D2VFL0"/>
<comment type="catalytic activity">
    <reaction evidence="9">
        <text>L-seryl-[protein] + ATP = O-phospho-L-seryl-[protein] + ADP + H(+)</text>
        <dbReference type="Rhea" id="RHEA:17989"/>
        <dbReference type="Rhea" id="RHEA-COMP:9863"/>
        <dbReference type="Rhea" id="RHEA-COMP:11604"/>
        <dbReference type="ChEBI" id="CHEBI:15378"/>
        <dbReference type="ChEBI" id="CHEBI:29999"/>
        <dbReference type="ChEBI" id="CHEBI:30616"/>
        <dbReference type="ChEBI" id="CHEBI:83421"/>
        <dbReference type="ChEBI" id="CHEBI:456216"/>
        <dbReference type="EC" id="2.7.11.1"/>
    </reaction>
</comment>
<proteinExistence type="inferred from homology"/>
<dbReference type="FunFam" id="3.30.200.20:FF:000097">
    <property type="entry name" value="Probable serine/threonine-protein kinase nek1"/>
    <property type="match status" value="1"/>
</dbReference>
<dbReference type="PANTHER" id="PTHR44899">
    <property type="entry name" value="CAMK FAMILY PROTEIN KINASE"/>
    <property type="match status" value="1"/>
</dbReference>
<evidence type="ECO:0000256" key="7">
    <source>
        <dbReference type="ARBA" id="ARBA00022840"/>
    </source>
</evidence>
<dbReference type="VEuPathDB" id="AmoebaDB:NAEGRDRAFT_33600"/>
<evidence type="ECO:0000256" key="11">
    <source>
        <dbReference type="RuleBase" id="RU000304"/>
    </source>
</evidence>
<dbReference type="SUPFAM" id="SSF56112">
    <property type="entry name" value="Protein kinase-like (PK-like)"/>
    <property type="match status" value="1"/>
</dbReference>
<keyword evidence="7 10" id="KW-0067">ATP-binding</keyword>
<feature type="domain" description="Protein kinase" evidence="12">
    <location>
        <begin position="4"/>
        <end position="269"/>
    </location>
</feature>
<reference evidence="13 14" key="1">
    <citation type="journal article" date="2010" name="Cell">
        <title>The genome of Naegleria gruberi illuminates early eukaryotic versatility.</title>
        <authorList>
            <person name="Fritz-Laylin L.K."/>
            <person name="Prochnik S.E."/>
            <person name="Ginger M.L."/>
            <person name="Dacks J.B."/>
            <person name="Carpenter M.L."/>
            <person name="Field M.C."/>
            <person name="Kuo A."/>
            <person name="Paredez A."/>
            <person name="Chapman J."/>
            <person name="Pham J."/>
            <person name="Shu S."/>
            <person name="Neupane R."/>
            <person name="Cipriano M."/>
            <person name="Mancuso J."/>
            <person name="Tu H."/>
            <person name="Salamov A."/>
            <person name="Lindquist E."/>
            <person name="Shapiro H."/>
            <person name="Lucas S."/>
            <person name="Grigoriev I.V."/>
            <person name="Cande W.Z."/>
            <person name="Fulton C."/>
            <person name="Rokhsar D.S."/>
            <person name="Dawson S.C."/>
        </authorList>
    </citation>
    <scope>NUCLEOTIDE SEQUENCE [LARGE SCALE GENOMIC DNA]</scope>
    <source>
        <strain evidence="13 14">NEG-M</strain>
    </source>
</reference>
<feature type="non-terminal residue" evidence="13">
    <location>
        <position position="274"/>
    </location>
</feature>
<evidence type="ECO:0000256" key="9">
    <source>
        <dbReference type="ARBA" id="ARBA00048679"/>
    </source>
</evidence>
<dbReference type="GO" id="GO:0004674">
    <property type="term" value="F:protein serine/threonine kinase activity"/>
    <property type="evidence" value="ECO:0007669"/>
    <property type="project" value="UniProtKB-KW"/>
</dbReference>
<evidence type="ECO:0000256" key="1">
    <source>
        <dbReference type="ARBA" id="ARBA00010886"/>
    </source>
</evidence>
<keyword evidence="6" id="KW-0418">Kinase</keyword>
<evidence type="ECO:0000256" key="4">
    <source>
        <dbReference type="ARBA" id="ARBA00022679"/>
    </source>
</evidence>
<name>D2VFL0_NAEGR</name>
<dbReference type="SMART" id="SM00220">
    <property type="entry name" value="S_TKc"/>
    <property type="match status" value="1"/>
</dbReference>
<comment type="similarity">
    <text evidence="1">Belongs to the protein kinase superfamily. NEK Ser/Thr protein kinase family. NIMA subfamily.</text>
</comment>
<dbReference type="RefSeq" id="XP_002677231.1">
    <property type="nucleotide sequence ID" value="XM_002677185.1"/>
</dbReference>
<evidence type="ECO:0000313" key="13">
    <source>
        <dbReference type="EMBL" id="EFC44487.1"/>
    </source>
</evidence>
<dbReference type="PRINTS" id="PR00109">
    <property type="entry name" value="TYRKINASE"/>
</dbReference>
<sequence>MNRYVVEKKLGSGSYGSVFVVHSTTNIDKKYVMKKIPLKGQSQKEKNSAKQEVKLLQTLQHPFIVRYIDSFMDEESNLCIVMSFCKGGDLSNFIQKNYLNQRVPEKTVLKLFVQSALALYFIHNQKVLHRDLKSQNIFLSEKGNVKLGDFGIAKVFDESGMRTCEQMAQTTIGTPLYMSPEQCGGSKYSYKSDVWALGVILYEMVNQGALPFKGKNIQMLFLNIQKGYYSPIKNVNHYNSQLVGLITKCLQTRPSKRPTLKEILQTPIIVKYIR</sequence>
<dbReference type="InterPro" id="IPR051131">
    <property type="entry name" value="NEK_Ser/Thr_kinase_NIMA"/>
</dbReference>
<evidence type="ECO:0000313" key="14">
    <source>
        <dbReference type="Proteomes" id="UP000006671"/>
    </source>
</evidence>
<dbReference type="PIRSF" id="PIRSF000654">
    <property type="entry name" value="Integrin-linked_kinase"/>
    <property type="match status" value="1"/>
</dbReference>
<evidence type="ECO:0000256" key="10">
    <source>
        <dbReference type="PROSITE-ProRule" id="PRU10141"/>
    </source>
</evidence>
<keyword evidence="5 10" id="KW-0547">Nucleotide-binding</keyword>
<accession>D2VFL0</accession>
<dbReference type="InterPro" id="IPR011009">
    <property type="entry name" value="Kinase-like_dom_sf"/>
</dbReference>
<dbReference type="Gene3D" id="3.30.200.20">
    <property type="entry name" value="Phosphorylase Kinase, domain 1"/>
    <property type="match status" value="1"/>
</dbReference>
<evidence type="ECO:0000256" key="3">
    <source>
        <dbReference type="ARBA" id="ARBA00022527"/>
    </source>
</evidence>
<keyword evidence="14" id="KW-1185">Reference proteome</keyword>
<dbReference type="AlphaFoldDB" id="D2VFL0"/>
<comment type="catalytic activity">
    <reaction evidence="8">
        <text>L-threonyl-[protein] + ATP = O-phospho-L-threonyl-[protein] + ADP + H(+)</text>
        <dbReference type="Rhea" id="RHEA:46608"/>
        <dbReference type="Rhea" id="RHEA-COMP:11060"/>
        <dbReference type="Rhea" id="RHEA-COMP:11605"/>
        <dbReference type="ChEBI" id="CHEBI:15378"/>
        <dbReference type="ChEBI" id="CHEBI:30013"/>
        <dbReference type="ChEBI" id="CHEBI:30616"/>
        <dbReference type="ChEBI" id="CHEBI:61977"/>
        <dbReference type="ChEBI" id="CHEBI:456216"/>
        <dbReference type="EC" id="2.7.11.1"/>
    </reaction>
</comment>
<dbReference type="Gene3D" id="1.10.510.10">
    <property type="entry name" value="Transferase(Phosphotransferase) domain 1"/>
    <property type="match status" value="1"/>
</dbReference>
<dbReference type="PROSITE" id="PS50011">
    <property type="entry name" value="PROTEIN_KINASE_DOM"/>
    <property type="match status" value="1"/>
</dbReference>
<evidence type="ECO:0000256" key="2">
    <source>
        <dbReference type="ARBA" id="ARBA00012513"/>
    </source>
</evidence>
<dbReference type="EMBL" id="GG738868">
    <property type="protein sequence ID" value="EFC44487.1"/>
    <property type="molecule type" value="Genomic_DNA"/>
</dbReference>
<dbReference type="InterPro" id="IPR017441">
    <property type="entry name" value="Protein_kinase_ATP_BS"/>
</dbReference>
<feature type="binding site" evidence="10">
    <location>
        <position position="39"/>
    </location>
    <ligand>
        <name>ATP</name>
        <dbReference type="ChEBI" id="CHEBI:30616"/>
    </ligand>
</feature>
<dbReference type="eggNOG" id="KOG0589">
    <property type="taxonomic scope" value="Eukaryota"/>
</dbReference>
<dbReference type="GeneID" id="8850125"/>
<dbReference type="GO" id="GO:0005524">
    <property type="term" value="F:ATP binding"/>
    <property type="evidence" value="ECO:0007669"/>
    <property type="project" value="UniProtKB-UniRule"/>
</dbReference>
<protein>
    <recommendedName>
        <fullName evidence="2">non-specific serine/threonine protein kinase</fullName>
        <ecNumber evidence="2">2.7.11.1</ecNumber>
    </recommendedName>
</protein>
<dbReference type="Pfam" id="PF00069">
    <property type="entry name" value="Pkinase"/>
    <property type="match status" value="1"/>
</dbReference>
<organism evidence="14">
    <name type="scientific">Naegleria gruberi</name>
    <name type="common">Amoeba</name>
    <dbReference type="NCBI Taxonomy" id="5762"/>
    <lineage>
        <taxon>Eukaryota</taxon>
        <taxon>Discoba</taxon>
        <taxon>Heterolobosea</taxon>
        <taxon>Tetramitia</taxon>
        <taxon>Eutetramitia</taxon>
        <taxon>Vahlkampfiidae</taxon>
        <taxon>Naegleria</taxon>
    </lineage>
</organism>
<dbReference type="OrthoDB" id="248923at2759"/>
<dbReference type="InterPro" id="IPR000719">
    <property type="entry name" value="Prot_kinase_dom"/>
</dbReference>